<evidence type="ECO:0008006" key="5">
    <source>
        <dbReference type="Google" id="ProtNLM"/>
    </source>
</evidence>
<dbReference type="PANTHER" id="PTHR39085">
    <property type="entry name" value="SLL0924 PROTEIN"/>
    <property type="match status" value="1"/>
</dbReference>
<dbReference type="PANTHER" id="PTHR39085:SF1">
    <property type="entry name" value="SLL0924 PROTEIN"/>
    <property type="match status" value="1"/>
</dbReference>
<evidence type="ECO:0000256" key="2">
    <source>
        <dbReference type="SAM" id="Phobius"/>
    </source>
</evidence>
<keyword evidence="4" id="KW-1185">Reference proteome</keyword>
<dbReference type="AlphaFoldDB" id="A0A1J1LUC5"/>
<sequence>MPSGQTHDRITLWSLPFIAGLTWSQTRSSHLTFLVTGSFLFSGLMFGPDLDIDSRQFQRWGLLRWFWVPYQNSLRHRSFLSHGPFIGTALRILYLGGGLGLIGLLGLLIAEYLGLISSNPLEIAQNSLSSLSRYPRECIAVYLGLEMGAMSHSFSDWSNSFYKEFRKWLKTGETSRPTLEPEQPKKRKRSVSKTASVELPPIKPQRSKSNSTTSKKSSRRSKK</sequence>
<evidence type="ECO:0000313" key="4">
    <source>
        <dbReference type="Proteomes" id="UP000184315"/>
    </source>
</evidence>
<gene>
    <name evidence="3" type="ORF">PL9214720060</name>
</gene>
<dbReference type="OrthoDB" id="69351at2"/>
<keyword evidence="2" id="KW-1133">Transmembrane helix</keyword>
<evidence type="ECO:0000313" key="3">
    <source>
        <dbReference type="EMBL" id="CUR35790.1"/>
    </source>
</evidence>
<dbReference type="Pfam" id="PF09988">
    <property type="entry name" value="DUF2227"/>
    <property type="match status" value="1"/>
</dbReference>
<feature type="transmembrane region" description="Helical" evidence="2">
    <location>
        <begin position="92"/>
        <end position="115"/>
    </location>
</feature>
<accession>A0A1J1LUC5</accession>
<dbReference type="RefSeq" id="WP_072722705.1">
    <property type="nucleotide sequence ID" value="NZ_LN889817.1"/>
</dbReference>
<dbReference type="InterPro" id="IPR019250">
    <property type="entry name" value="DUF2227_metal-bd"/>
</dbReference>
<reference evidence="4" key="1">
    <citation type="submission" date="2015-10" db="EMBL/GenBank/DDBJ databases">
        <authorList>
            <person name="Regsiter A."/>
            <person name="william w."/>
        </authorList>
    </citation>
    <scope>NUCLEOTIDE SEQUENCE [LARGE SCALE GENOMIC DNA]</scope>
</reference>
<dbReference type="Proteomes" id="UP000184315">
    <property type="component" value="Unassembled WGS sequence"/>
</dbReference>
<dbReference type="STRING" id="671072.PL9214720060"/>
<keyword evidence="2" id="KW-0472">Membrane</keyword>
<dbReference type="EMBL" id="CZDF01000180">
    <property type="protein sequence ID" value="CUR35790.1"/>
    <property type="molecule type" value="Genomic_DNA"/>
</dbReference>
<evidence type="ECO:0000256" key="1">
    <source>
        <dbReference type="SAM" id="MobiDB-lite"/>
    </source>
</evidence>
<feature type="region of interest" description="Disordered" evidence="1">
    <location>
        <begin position="174"/>
        <end position="223"/>
    </location>
</feature>
<feature type="transmembrane region" description="Helical" evidence="2">
    <location>
        <begin position="31"/>
        <end position="50"/>
    </location>
</feature>
<protein>
    <recommendedName>
        <fullName evidence="5">Metal-binding protein</fullName>
    </recommendedName>
</protein>
<name>A0A1J1LUC5_9CYAN</name>
<proteinExistence type="predicted"/>
<keyword evidence="2" id="KW-0812">Transmembrane</keyword>
<organism evidence="3 4">
    <name type="scientific">Planktothrix tepida PCC 9214</name>
    <dbReference type="NCBI Taxonomy" id="671072"/>
    <lineage>
        <taxon>Bacteria</taxon>
        <taxon>Bacillati</taxon>
        <taxon>Cyanobacteriota</taxon>
        <taxon>Cyanophyceae</taxon>
        <taxon>Oscillatoriophycideae</taxon>
        <taxon>Oscillatoriales</taxon>
        <taxon>Microcoleaceae</taxon>
        <taxon>Planktothrix</taxon>
    </lineage>
</organism>